<name>A0A085WCH5_9BACT</name>
<proteinExistence type="predicted"/>
<keyword evidence="4" id="KW-1185">Reference proteome</keyword>
<dbReference type="InterPro" id="IPR038522">
    <property type="entry name" value="T4/T6SS_DotU_sf"/>
</dbReference>
<feature type="domain" description="Type IV / VI secretion system DotU" evidence="2">
    <location>
        <begin position="40"/>
        <end position="214"/>
    </location>
</feature>
<dbReference type="Gene3D" id="1.25.40.590">
    <property type="entry name" value="Type IV / VI secretion system, DotU"/>
    <property type="match status" value="1"/>
</dbReference>
<keyword evidence="1" id="KW-0812">Transmembrane</keyword>
<keyword evidence="1" id="KW-0472">Membrane</keyword>
<accession>A0A085WCH5</accession>
<dbReference type="STRING" id="394096.DB31_1504"/>
<dbReference type="AlphaFoldDB" id="A0A085WCH5"/>
<evidence type="ECO:0000256" key="1">
    <source>
        <dbReference type="SAM" id="Phobius"/>
    </source>
</evidence>
<reference evidence="3 4" key="1">
    <citation type="submission" date="2014-04" db="EMBL/GenBank/DDBJ databases">
        <title>Genome assembly of Hyalangium minutum DSM 14724.</title>
        <authorList>
            <person name="Sharma G."/>
            <person name="Subramanian S."/>
        </authorList>
    </citation>
    <scope>NUCLEOTIDE SEQUENCE [LARGE SCALE GENOMIC DNA]</scope>
    <source>
        <strain evidence="3 4">DSM 14724</strain>
    </source>
</reference>
<dbReference type="OrthoDB" id="5512727at2"/>
<dbReference type="EMBL" id="JMCB01000012">
    <property type="protein sequence ID" value="KFE65388.1"/>
    <property type="molecule type" value="Genomic_DNA"/>
</dbReference>
<dbReference type="InterPro" id="IPR017732">
    <property type="entry name" value="T4/T6SS_DotU"/>
</dbReference>
<comment type="caution">
    <text evidence="3">The sequence shown here is derived from an EMBL/GenBank/DDBJ whole genome shotgun (WGS) entry which is preliminary data.</text>
</comment>
<evidence type="ECO:0000313" key="3">
    <source>
        <dbReference type="EMBL" id="KFE65388.1"/>
    </source>
</evidence>
<feature type="transmembrane region" description="Helical" evidence="1">
    <location>
        <begin position="199"/>
        <end position="217"/>
    </location>
</feature>
<dbReference type="RefSeq" id="WP_044193210.1">
    <property type="nucleotide sequence ID" value="NZ_JMCB01000012.1"/>
</dbReference>
<protein>
    <recommendedName>
        <fullName evidence="2">Type IV / VI secretion system DotU domain-containing protein</fullName>
    </recommendedName>
</protein>
<dbReference type="Proteomes" id="UP000028725">
    <property type="component" value="Unassembled WGS sequence"/>
</dbReference>
<organism evidence="3 4">
    <name type="scientific">Hyalangium minutum</name>
    <dbReference type="NCBI Taxonomy" id="394096"/>
    <lineage>
        <taxon>Bacteria</taxon>
        <taxon>Pseudomonadati</taxon>
        <taxon>Myxococcota</taxon>
        <taxon>Myxococcia</taxon>
        <taxon>Myxococcales</taxon>
        <taxon>Cystobacterineae</taxon>
        <taxon>Archangiaceae</taxon>
        <taxon>Hyalangium</taxon>
    </lineage>
</organism>
<keyword evidence="1" id="KW-1133">Transmembrane helix</keyword>
<gene>
    <name evidence="3" type="ORF">DB31_1504</name>
</gene>
<sequence length="219" mass="24959">MSLDHWNAILETYERVQELITTQLPTQPANPKQKAPRRGVEDLQALQEQIVQELVALQTALVPHMEQEGASWTSQHIQDVIRPLSYLFDETVLLRLGEGEQGFWPLVQKRLFNEDAGGDHFYEFTEEKLSRGDTPSLVFEVLHFCLSAGFKGNLEVWPARVEDYKRKLAERIPKPDPVPPPAPSQPAEKPVAYEFPLRYYLATGFVIVALPVVLWVLSN</sequence>
<dbReference type="Pfam" id="PF09850">
    <property type="entry name" value="DotU"/>
    <property type="match status" value="1"/>
</dbReference>
<evidence type="ECO:0000259" key="2">
    <source>
        <dbReference type="Pfam" id="PF09850"/>
    </source>
</evidence>
<evidence type="ECO:0000313" key="4">
    <source>
        <dbReference type="Proteomes" id="UP000028725"/>
    </source>
</evidence>